<dbReference type="EMBL" id="BAAANC010000003">
    <property type="protein sequence ID" value="GAA1551791.1"/>
    <property type="molecule type" value="Genomic_DNA"/>
</dbReference>
<evidence type="ECO:0000256" key="1">
    <source>
        <dbReference type="SAM" id="Phobius"/>
    </source>
</evidence>
<evidence type="ECO:0000313" key="2">
    <source>
        <dbReference type="EMBL" id="GAA1551791.1"/>
    </source>
</evidence>
<sequence>MPEVELTGRAAPLYRWLDWPLRLALVTVLWCLGVAAGLVLTGVAPATIAAHRVLTSYREDVEPRPWTVFWSGWRSWLGRGQLALGLPLATVWVLAFYLVAVRQTVWAVPLSVILVGYLVTLWLLPPVLLNAGSRRTTESWLLTVHLTWRRPALPLAVFAALVVAAVGAWYVVPAALVFGPATAALAAVLVSSRRLTRDSPDPTRSGPPAR</sequence>
<proteinExistence type="predicted"/>
<gene>
    <name evidence="2" type="ORF">GCM10009741_65370</name>
</gene>
<keyword evidence="1" id="KW-0812">Transmembrane</keyword>
<dbReference type="RefSeq" id="WP_344181141.1">
    <property type="nucleotide sequence ID" value="NZ_BAAANC010000003.1"/>
</dbReference>
<keyword evidence="3" id="KW-1185">Reference proteome</keyword>
<dbReference type="Proteomes" id="UP001500363">
    <property type="component" value="Unassembled WGS sequence"/>
</dbReference>
<dbReference type="InterPro" id="IPR006938">
    <property type="entry name" value="DUF624"/>
</dbReference>
<dbReference type="Pfam" id="PF04854">
    <property type="entry name" value="DUF624"/>
    <property type="match status" value="1"/>
</dbReference>
<name>A0ABP4MXC9_9ACTN</name>
<protein>
    <recommendedName>
        <fullName evidence="4">Membrane protein YesL</fullName>
    </recommendedName>
</protein>
<keyword evidence="1" id="KW-1133">Transmembrane helix</keyword>
<comment type="caution">
    <text evidence="2">The sequence shown here is derived from an EMBL/GenBank/DDBJ whole genome shotgun (WGS) entry which is preliminary data.</text>
</comment>
<feature type="transmembrane region" description="Helical" evidence="1">
    <location>
        <begin position="152"/>
        <end position="171"/>
    </location>
</feature>
<feature type="transmembrane region" description="Helical" evidence="1">
    <location>
        <begin position="23"/>
        <end position="48"/>
    </location>
</feature>
<evidence type="ECO:0000313" key="3">
    <source>
        <dbReference type="Proteomes" id="UP001500363"/>
    </source>
</evidence>
<keyword evidence="1" id="KW-0472">Membrane</keyword>
<accession>A0ABP4MXC9</accession>
<reference evidence="3" key="1">
    <citation type="journal article" date="2019" name="Int. J. Syst. Evol. Microbiol.">
        <title>The Global Catalogue of Microorganisms (GCM) 10K type strain sequencing project: providing services to taxonomists for standard genome sequencing and annotation.</title>
        <authorList>
            <consortium name="The Broad Institute Genomics Platform"/>
            <consortium name="The Broad Institute Genome Sequencing Center for Infectious Disease"/>
            <person name="Wu L."/>
            <person name="Ma J."/>
        </authorList>
    </citation>
    <scope>NUCLEOTIDE SEQUENCE [LARGE SCALE GENOMIC DNA]</scope>
    <source>
        <strain evidence="3">JCM 14303</strain>
    </source>
</reference>
<evidence type="ECO:0008006" key="4">
    <source>
        <dbReference type="Google" id="ProtNLM"/>
    </source>
</evidence>
<organism evidence="2 3">
    <name type="scientific">Kribbella lupini</name>
    <dbReference type="NCBI Taxonomy" id="291602"/>
    <lineage>
        <taxon>Bacteria</taxon>
        <taxon>Bacillati</taxon>
        <taxon>Actinomycetota</taxon>
        <taxon>Actinomycetes</taxon>
        <taxon>Propionibacteriales</taxon>
        <taxon>Kribbellaceae</taxon>
        <taxon>Kribbella</taxon>
    </lineage>
</organism>
<feature type="transmembrane region" description="Helical" evidence="1">
    <location>
        <begin position="106"/>
        <end position="131"/>
    </location>
</feature>
<feature type="transmembrane region" description="Helical" evidence="1">
    <location>
        <begin position="82"/>
        <end position="100"/>
    </location>
</feature>